<dbReference type="PROSITE" id="PS50093">
    <property type="entry name" value="PKD"/>
    <property type="match status" value="1"/>
</dbReference>
<dbReference type="Proteomes" id="UP000694620">
    <property type="component" value="Chromosome 3"/>
</dbReference>
<evidence type="ECO:0000313" key="9">
    <source>
        <dbReference type="Proteomes" id="UP000694620"/>
    </source>
</evidence>
<dbReference type="InterPro" id="IPR035986">
    <property type="entry name" value="PKD_dom_sf"/>
</dbReference>
<evidence type="ECO:0000256" key="3">
    <source>
        <dbReference type="ARBA" id="ARBA00025776"/>
    </source>
</evidence>
<feature type="domain" description="PKD" evidence="7">
    <location>
        <begin position="246"/>
        <end position="291"/>
    </location>
</feature>
<evidence type="ECO:0000256" key="4">
    <source>
        <dbReference type="SAM" id="MobiDB-lite"/>
    </source>
</evidence>
<feature type="transmembrane region" description="Helical" evidence="5">
    <location>
        <begin position="681"/>
        <end position="702"/>
    </location>
</feature>
<dbReference type="GeneTree" id="ENSGT00950000183188"/>
<feature type="chain" id="PRO_5034909570" evidence="6">
    <location>
        <begin position="16"/>
        <end position="779"/>
    </location>
</feature>
<dbReference type="GO" id="GO:0042470">
    <property type="term" value="C:melanosome"/>
    <property type="evidence" value="ECO:0007669"/>
    <property type="project" value="TreeGrafter"/>
</dbReference>
<keyword evidence="5" id="KW-0812">Transmembrane</keyword>
<dbReference type="Pfam" id="PF00801">
    <property type="entry name" value="PKD"/>
    <property type="match status" value="1"/>
</dbReference>
<dbReference type="InterPro" id="IPR046846">
    <property type="entry name" value="PKAT_KLD"/>
</dbReference>
<gene>
    <name evidence="8" type="primary">PMEL</name>
</gene>
<dbReference type="CDD" id="cd00146">
    <property type="entry name" value="PKD"/>
    <property type="match status" value="1"/>
</dbReference>
<name>A0A8C4SQL9_ERPCA</name>
<keyword evidence="5" id="KW-1133">Transmembrane helix</keyword>
<evidence type="ECO:0000256" key="5">
    <source>
        <dbReference type="SAM" id="Phobius"/>
    </source>
</evidence>
<dbReference type="SUPFAM" id="SSF49299">
    <property type="entry name" value="PKD domain"/>
    <property type="match status" value="1"/>
</dbReference>
<evidence type="ECO:0000256" key="2">
    <source>
        <dbReference type="ARBA" id="ARBA00023180"/>
    </source>
</evidence>
<comment type="similarity">
    <text evidence="3">Belongs to the PMEL/NMB family.</text>
</comment>
<reference evidence="8" key="2">
    <citation type="submission" date="2025-08" db="UniProtKB">
        <authorList>
            <consortium name="Ensembl"/>
        </authorList>
    </citation>
    <scope>IDENTIFICATION</scope>
</reference>
<dbReference type="FunFam" id="2.60.40.10:FF:001512">
    <property type="entry name" value="Premelanosome protein a"/>
    <property type="match status" value="1"/>
</dbReference>
<dbReference type="InterPro" id="IPR045219">
    <property type="entry name" value="PKAT"/>
</dbReference>
<evidence type="ECO:0000256" key="1">
    <source>
        <dbReference type="ARBA" id="ARBA00022729"/>
    </source>
</evidence>
<evidence type="ECO:0000259" key="7">
    <source>
        <dbReference type="PROSITE" id="PS50093"/>
    </source>
</evidence>
<dbReference type="PANTHER" id="PTHR11861:SF1">
    <property type="entry name" value="MELANOCYTE PROTEIN PMEL"/>
    <property type="match status" value="1"/>
</dbReference>
<accession>A0A8C4SQL9</accession>
<dbReference type="AlphaFoldDB" id="A0A8C4SQL9"/>
<dbReference type="InterPro" id="IPR059017">
    <property type="entry name" value="PMEL_NMB_N"/>
</dbReference>
<keyword evidence="2" id="KW-0325">Glycoprotein</keyword>
<feature type="region of interest" description="Disordered" evidence="4">
    <location>
        <begin position="289"/>
        <end position="319"/>
    </location>
</feature>
<proteinExistence type="inferred from homology"/>
<dbReference type="Ensembl" id="ENSECRT00000020647.1">
    <property type="protein sequence ID" value="ENSECRP00000020210.1"/>
    <property type="gene ID" value="ENSECRG00000013583.1"/>
</dbReference>
<evidence type="ECO:0000313" key="8">
    <source>
        <dbReference type="Ensembl" id="ENSECRP00000020210.1"/>
    </source>
</evidence>
<dbReference type="SMART" id="SM00089">
    <property type="entry name" value="PKD"/>
    <property type="match status" value="1"/>
</dbReference>
<evidence type="ECO:0000256" key="6">
    <source>
        <dbReference type="SAM" id="SignalP"/>
    </source>
</evidence>
<keyword evidence="1 6" id="KW-0732">Signal</keyword>
<keyword evidence="9" id="KW-1185">Reference proteome</keyword>
<feature type="signal peptide" evidence="6">
    <location>
        <begin position="1"/>
        <end position="15"/>
    </location>
</feature>
<dbReference type="Pfam" id="PF20433">
    <property type="entry name" value="PKAT_KLD"/>
    <property type="match status" value="1"/>
</dbReference>
<dbReference type="InterPro" id="IPR000601">
    <property type="entry name" value="PKD_dom"/>
</dbReference>
<sequence length="779" mass="82790">MVSPLLLVLLGAALADSLGAPRGFSRYGSWNSGRYPVWRDGDPRNKNVWRGGGVSFRIGNDGPTLTGAKVTFSIQIKFPHNQNVTEDGDVVWTHNCTVNGTQYQGGDPIYPSEGSSAGWSGFFPNGAPFPRTFNRRKPRFVFVWQTRGKFWQVADGPSSSLTIDTDDIPLGSYSMEVVVYHSRGKDKFVPLGQAATQFTVTDQIPFSLLISQISDVNRADQSFIQNKAISFVIHLHDPSQYLQDADIAFNWDFGDNSGTLISRSLQVTHTYLSAGAFRPQVTLQASIPSASCGTSGDIPTPGATTEGSGLVTSDPPTTPQLASTAPAEVSVVPVQPSTPSPILTTNPTVPSNLDLAVPASVEVPANDATPLNEMANVASQTPEEAAVVPVSTTATEVAEEAGIIEDEVNVDTAAEDPEVAVLDGTQGTPENIAESVTVAASLDLASEATTVLGDVAEEVESDTAAEVVEEDATQVAPADDDAAAELVTVATPASVVENVVAAVDAVTPLTDAAAGEISNEIVETADVLLPEDQIEATANVPLLVAKRQVLENSGETCLIYRYGSFSTDLDIVQGIEAVQIIQVANVNTAESSNVVDLTVACQGSLPNEVCTIISDENCEVPLQTTCSEVLPTPECQLVLRQIFNDTGVFCVNVSLTNGVSLAAASAHVNINAASSSSTTTITLLVLGLLLVAGAVGAVAFTYRHRLKAYHPLTEEGLNRRPEEEEQMSIQSFLRTFLGWEIVGENRPLLRSQLRFWDNTMEVLWAYGYGLAWMACSPLC</sequence>
<dbReference type="Pfam" id="PF26141">
    <property type="entry name" value="PMEL_NMB_N"/>
    <property type="match status" value="1"/>
</dbReference>
<protein>
    <submittedName>
        <fullName evidence="8">Premelanosome protein</fullName>
    </submittedName>
</protein>
<dbReference type="Gene3D" id="2.60.40.10">
    <property type="entry name" value="Immunoglobulins"/>
    <property type="match status" value="1"/>
</dbReference>
<reference evidence="8" key="3">
    <citation type="submission" date="2025-09" db="UniProtKB">
        <authorList>
            <consortium name="Ensembl"/>
        </authorList>
    </citation>
    <scope>IDENTIFICATION</scope>
</reference>
<dbReference type="GO" id="GO:0005886">
    <property type="term" value="C:plasma membrane"/>
    <property type="evidence" value="ECO:0007669"/>
    <property type="project" value="TreeGrafter"/>
</dbReference>
<dbReference type="InterPro" id="IPR022409">
    <property type="entry name" value="PKD/Chitinase_dom"/>
</dbReference>
<feature type="compositionally biased region" description="Polar residues" evidence="4">
    <location>
        <begin position="302"/>
        <end position="319"/>
    </location>
</feature>
<dbReference type="InterPro" id="IPR013783">
    <property type="entry name" value="Ig-like_fold"/>
</dbReference>
<organism evidence="8 9">
    <name type="scientific">Erpetoichthys calabaricus</name>
    <name type="common">Rope fish</name>
    <name type="synonym">Calamoichthys calabaricus</name>
    <dbReference type="NCBI Taxonomy" id="27687"/>
    <lineage>
        <taxon>Eukaryota</taxon>
        <taxon>Metazoa</taxon>
        <taxon>Chordata</taxon>
        <taxon>Craniata</taxon>
        <taxon>Vertebrata</taxon>
        <taxon>Euteleostomi</taxon>
        <taxon>Actinopterygii</taxon>
        <taxon>Polypteriformes</taxon>
        <taxon>Polypteridae</taxon>
        <taxon>Erpetoichthys</taxon>
    </lineage>
</organism>
<dbReference type="GO" id="GO:0032438">
    <property type="term" value="P:melanosome organization"/>
    <property type="evidence" value="ECO:0007669"/>
    <property type="project" value="TreeGrafter"/>
</dbReference>
<keyword evidence="5" id="KW-0472">Membrane</keyword>
<reference evidence="8" key="1">
    <citation type="submission" date="2021-06" db="EMBL/GenBank/DDBJ databases">
        <authorList>
            <consortium name="Wellcome Sanger Institute Data Sharing"/>
        </authorList>
    </citation>
    <scope>NUCLEOTIDE SEQUENCE [LARGE SCALE GENOMIC DNA]</scope>
</reference>
<dbReference type="PANTHER" id="PTHR11861">
    <property type="entry name" value="MELANOCYTE PROTEIN PMEL 17-RELATED"/>
    <property type="match status" value="1"/>
</dbReference>